<proteinExistence type="predicted"/>
<reference evidence="2" key="1">
    <citation type="submission" date="2017-09" db="EMBL/GenBank/DDBJ databases">
        <authorList>
            <person name="Varghese N."/>
            <person name="Submissions S."/>
        </authorList>
    </citation>
    <scope>NUCLEOTIDE SEQUENCE [LARGE SCALE GENOMIC DNA]</scope>
    <source>
        <strain evidence="2">CGMCC 1.12461</strain>
    </source>
</reference>
<evidence type="ECO:0000313" key="2">
    <source>
        <dbReference type="Proteomes" id="UP000219353"/>
    </source>
</evidence>
<keyword evidence="2" id="KW-1185">Reference proteome</keyword>
<evidence type="ECO:0000313" key="1">
    <source>
        <dbReference type="EMBL" id="SNY44337.1"/>
    </source>
</evidence>
<keyword evidence="1" id="KW-0436">Ligase</keyword>
<protein>
    <submittedName>
        <fullName evidence="1">Putative amidoligase enzyme</fullName>
    </submittedName>
</protein>
<dbReference type="EMBL" id="OBEB01000001">
    <property type="protein sequence ID" value="SNY44337.1"/>
    <property type="molecule type" value="Genomic_DNA"/>
</dbReference>
<dbReference type="InterPro" id="IPR022025">
    <property type="entry name" value="Amidoligase_2"/>
</dbReference>
<name>A0A285I946_9GAMM</name>
<dbReference type="GO" id="GO:0016874">
    <property type="term" value="F:ligase activity"/>
    <property type="evidence" value="ECO:0007669"/>
    <property type="project" value="UniProtKB-KW"/>
</dbReference>
<organism evidence="1 2">
    <name type="scientific">Arsukibacterium tuosuense</name>
    <dbReference type="NCBI Taxonomy" id="1323745"/>
    <lineage>
        <taxon>Bacteria</taxon>
        <taxon>Pseudomonadati</taxon>
        <taxon>Pseudomonadota</taxon>
        <taxon>Gammaproteobacteria</taxon>
        <taxon>Chromatiales</taxon>
        <taxon>Chromatiaceae</taxon>
        <taxon>Arsukibacterium</taxon>
    </lineage>
</organism>
<sequence>MSSQLQLQALPWQSSYANKPRRFGIEIEFSGLELADVQQLVARHLALTTKASSRYRYNLTGDPAGDWLIELDFQLLTKMGEQKIDTDSVKDNLQASLETLLAAVAKPLVPLELVSPPLPFSRLNDVTELITLLHKAGAKGSSESLRYAFGLQLNPEIPSAEVTILLRIIQAFVCLQDWLRQREHIDVVRSLTSYIEPYAKAYQQKITEDNYQPALSELIDDYLEFNPSRNRALDCLPLFLHLDEQRVRAVTDDKLIKARPTFHYRLPSCEIHRKDWSLQHAWDGWAEVELLAADPARLARCMAAYQRHLTNLSSTTASWITKVEQQWLNR</sequence>
<gene>
    <name evidence="1" type="ORF">SAMN06297280_0723</name>
</gene>
<dbReference type="Pfam" id="PF12224">
    <property type="entry name" value="Amidoligase_2"/>
    <property type="match status" value="1"/>
</dbReference>
<dbReference type="AlphaFoldDB" id="A0A285I946"/>
<dbReference type="RefSeq" id="WP_170948915.1">
    <property type="nucleotide sequence ID" value="NZ_OBEB01000001.1"/>
</dbReference>
<dbReference type="Proteomes" id="UP000219353">
    <property type="component" value="Unassembled WGS sequence"/>
</dbReference>
<accession>A0A285I946</accession>